<keyword evidence="4" id="KW-1185">Reference proteome</keyword>
<gene>
    <name evidence="3" type="ORF">GCM10011389_06460</name>
</gene>
<dbReference type="EMBL" id="BMIN01000002">
    <property type="protein sequence ID" value="GGD01805.1"/>
    <property type="molecule type" value="Genomic_DNA"/>
</dbReference>
<dbReference type="InterPro" id="IPR050194">
    <property type="entry name" value="Glycosyltransferase_grp1"/>
</dbReference>
<protein>
    <submittedName>
        <fullName evidence="3">Glycosyl transferase</fullName>
    </submittedName>
</protein>
<dbReference type="InterPro" id="IPR028098">
    <property type="entry name" value="Glyco_trans_4-like_N"/>
</dbReference>
<evidence type="ECO:0000259" key="2">
    <source>
        <dbReference type="Pfam" id="PF13439"/>
    </source>
</evidence>
<feature type="domain" description="Glycosyl transferase family 1" evidence="1">
    <location>
        <begin position="193"/>
        <end position="348"/>
    </location>
</feature>
<evidence type="ECO:0000313" key="4">
    <source>
        <dbReference type="Proteomes" id="UP000642571"/>
    </source>
</evidence>
<evidence type="ECO:0000259" key="1">
    <source>
        <dbReference type="Pfam" id="PF00534"/>
    </source>
</evidence>
<dbReference type="PANTHER" id="PTHR45947">
    <property type="entry name" value="SULFOQUINOVOSYL TRANSFERASE SQD2"/>
    <property type="match status" value="1"/>
</dbReference>
<dbReference type="GO" id="GO:0016740">
    <property type="term" value="F:transferase activity"/>
    <property type="evidence" value="ECO:0007669"/>
    <property type="project" value="UniProtKB-KW"/>
</dbReference>
<keyword evidence="3" id="KW-0808">Transferase</keyword>
<organism evidence="3 4">
    <name type="scientific">Pontibacillus salipaludis</name>
    <dbReference type="NCBI Taxonomy" id="1697394"/>
    <lineage>
        <taxon>Bacteria</taxon>
        <taxon>Bacillati</taxon>
        <taxon>Bacillota</taxon>
        <taxon>Bacilli</taxon>
        <taxon>Bacillales</taxon>
        <taxon>Bacillaceae</taxon>
        <taxon>Pontibacillus</taxon>
    </lineage>
</organism>
<proteinExistence type="predicted"/>
<accession>A0ABQ1PRG4</accession>
<name>A0ABQ1PRG4_9BACI</name>
<comment type="caution">
    <text evidence="3">The sequence shown here is derived from an EMBL/GenBank/DDBJ whole genome shotgun (WGS) entry which is preliminary data.</text>
</comment>
<evidence type="ECO:0000313" key="3">
    <source>
        <dbReference type="EMBL" id="GGD01805.1"/>
    </source>
</evidence>
<dbReference type="SUPFAM" id="SSF53756">
    <property type="entry name" value="UDP-Glycosyltransferase/glycogen phosphorylase"/>
    <property type="match status" value="1"/>
</dbReference>
<reference evidence="4" key="1">
    <citation type="journal article" date="2019" name="Int. J. Syst. Evol. Microbiol.">
        <title>The Global Catalogue of Microorganisms (GCM) 10K type strain sequencing project: providing services to taxonomists for standard genome sequencing and annotation.</title>
        <authorList>
            <consortium name="The Broad Institute Genomics Platform"/>
            <consortium name="The Broad Institute Genome Sequencing Center for Infectious Disease"/>
            <person name="Wu L."/>
            <person name="Ma J."/>
        </authorList>
    </citation>
    <scope>NUCLEOTIDE SEQUENCE [LARGE SCALE GENOMIC DNA]</scope>
    <source>
        <strain evidence="4">CGMCC 1.15353</strain>
    </source>
</reference>
<dbReference type="RefSeq" id="WP_188650848.1">
    <property type="nucleotide sequence ID" value="NZ_BMIN01000002.1"/>
</dbReference>
<sequence length="379" mass="43129">MRVALFTDTFTPQVNGVAKTLQRFVNYLDHQNVEYIIFAPDGNQQSVNTEQVKGFKSVPLYLYPECRLSLPNLSTIRKQLEAFQPDLIHIATPFNIGFAGLYYGKKLSIPMVGSYHTNFDRYLQYYDLNILSKWIWKYMRWFHAPFRQTFVPSEETKRDLIQRGFQNISIWSRGVDCQLFHPDYDHTAVREMYNIDEPYILTYVGRLAPEKDLDVFLKIAESLPPSLQKQVHWLVAGDGPIACELKAAAPKNMTFTGYVEGEHLARIYATSTLMVFPSSTETFGNVVLESMAAGTPVIGAQAGGVQGIIAHNETGKLCTPGHVDEFIEAISDLLFNKKLLKEMEIRARLYAKGCSWTSIFDDLLLQYEVAIDETIMSYA</sequence>
<feature type="domain" description="Glycosyltransferase subfamily 4-like N-terminal" evidence="2">
    <location>
        <begin position="14"/>
        <end position="178"/>
    </location>
</feature>
<dbReference type="Proteomes" id="UP000642571">
    <property type="component" value="Unassembled WGS sequence"/>
</dbReference>
<dbReference type="Gene3D" id="3.40.50.2000">
    <property type="entry name" value="Glycogen Phosphorylase B"/>
    <property type="match status" value="2"/>
</dbReference>
<dbReference type="InterPro" id="IPR001296">
    <property type="entry name" value="Glyco_trans_1"/>
</dbReference>
<dbReference type="CDD" id="cd03814">
    <property type="entry name" value="GT4-like"/>
    <property type="match status" value="1"/>
</dbReference>
<dbReference type="Pfam" id="PF13439">
    <property type="entry name" value="Glyco_transf_4"/>
    <property type="match status" value="1"/>
</dbReference>
<dbReference type="PANTHER" id="PTHR45947:SF3">
    <property type="entry name" value="SULFOQUINOVOSYL TRANSFERASE SQD2"/>
    <property type="match status" value="1"/>
</dbReference>
<dbReference type="Pfam" id="PF00534">
    <property type="entry name" value="Glycos_transf_1"/>
    <property type="match status" value="1"/>
</dbReference>